<keyword evidence="7" id="KW-1185">Reference proteome</keyword>
<dbReference type="CDD" id="cd07804">
    <property type="entry name" value="ASKHA_NBD_FGGY_RrXK-like"/>
    <property type="match status" value="1"/>
</dbReference>
<evidence type="ECO:0000313" key="7">
    <source>
        <dbReference type="Proteomes" id="UP000515823"/>
    </source>
</evidence>
<evidence type="ECO:0000256" key="2">
    <source>
        <dbReference type="ARBA" id="ARBA00022679"/>
    </source>
</evidence>
<gene>
    <name evidence="6" type="ORF">H9Q78_10260</name>
</gene>
<protein>
    <submittedName>
        <fullName evidence="6">FGGY-family carbohydrate kinase</fullName>
    </submittedName>
</protein>
<dbReference type="PANTHER" id="PTHR43095">
    <property type="entry name" value="SUGAR KINASE"/>
    <property type="match status" value="1"/>
</dbReference>
<evidence type="ECO:0000256" key="1">
    <source>
        <dbReference type="ARBA" id="ARBA00009156"/>
    </source>
</evidence>
<organism evidence="6 7">
    <name type="scientific">Qiania dongpingensis</name>
    <dbReference type="NCBI Taxonomy" id="2763669"/>
    <lineage>
        <taxon>Bacteria</taxon>
        <taxon>Bacillati</taxon>
        <taxon>Bacillota</taxon>
        <taxon>Clostridia</taxon>
        <taxon>Lachnospirales</taxon>
        <taxon>Lachnospiraceae</taxon>
        <taxon>Qiania</taxon>
    </lineage>
</organism>
<dbReference type="EMBL" id="CP060634">
    <property type="protein sequence ID" value="QNM04831.1"/>
    <property type="molecule type" value="Genomic_DNA"/>
</dbReference>
<keyword evidence="3 6" id="KW-0418">Kinase</keyword>
<sequence length="513" mass="56273">MANYLVGCDVGTSGTKAVVIDEEGNILGSHSIGYKLLTARPGWAEQDPEDYWNAVADTIQVSIKQAGIDPKEIRGVGISALAPACILVDKDLRPLQMGHIWMDRRGTKETAWVKEHIGEERVRKLSGNPIDPYYAAIKMMWEKNNRPELYKKTYKLQTAADYPVMKLTGKAVTDYSNASLIGIGYDIINKRWDEKTMDEIGLDIEKLPDSYACDEIIGEVTKEAAKRTGLAAGTPVIAGTTDATAAWVAGGAIEDGDMSLAMGTAGCMGFVHNEPRFTPNMITIPHTVKSKTTYTTCVAICACSSVMRYFKDTFGAEEVKEAEEKGLDVYQMLSDKAEKTPVGADGLITLPYFMGERTPIWDPLARANVFGMSLSHTKEHLLRSFMEGAVMALRHNYELVKASGCKMTPPLVLCEGGAKSPFWRQMVSDVIGVPTSYMKEAKGAPFGDAISAGVGTGVFKDYQVAKDWAKVGASHTPNMENKAVYDKMYPLYLKLYEQLKGCYMDLADITGYK</sequence>
<evidence type="ECO:0000313" key="6">
    <source>
        <dbReference type="EMBL" id="QNM04831.1"/>
    </source>
</evidence>
<dbReference type="Gene3D" id="3.30.420.40">
    <property type="match status" value="2"/>
</dbReference>
<dbReference type="Pfam" id="PF00370">
    <property type="entry name" value="FGGY_N"/>
    <property type="match status" value="1"/>
</dbReference>
<dbReference type="GO" id="GO:0016301">
    <property type="term" value="F:kinase activity"/>
    <property type="evidence" value="ECO:0007669"/>
    <property type="project" value="UniProtKB-KW"/>
</dbReference>
<dbReference type="Proteomes" id="UP000515823">
    <property type="component" value="Chromosome"/>
</dbReference>
<reference evidence="6 7" key="1">
    <citation type="submission" date="2020-08" db="EMBL/GenBank/DDBJ databases">
        <authorList>
            <person name="Liu C."/>
            <person name="Sun Q."/>
        </authorList>
    </citation>
    <scope>NUCLEOTIDE SEQUENCE [LARGE SCALE GENOMIC DNA]</scope>
    <source>
        <strain evidence="6 7">NSJ-38</strain>
    </source>
</reference>
<dbReference type="Pfam" id="PF02782">
    <property type="entry name" value="FGGY_C"/>
    <property type="match status" value="1"/>
</dbReference>
<dbReference type="RefSeq" id="WP_249301531.1">
    <property type="nucleotide sequence ID" value="NZ_CP060634.1"/>
</dbReference>
<evidence type="ECO:0000259" key="5">
    <source>
        <dbReference type="Pfam" id="PF02782"/>
    </source>
</evidence>
<evidence type="ECO:0000259" key="4">
    <source>
        <dbReference type="Pfam" id="PF00370"/>
    </source>
</evidence>
<dbReference type="InterPro" id="IPR018484">
    <property type="entry name" value="FGGY_N"/>
</dbReference>
<feature type="domain" description="Carbohydrate kinase FGGY N-terminal" evidence="4">
    <location>
        <begin position="4"/>
        <end position="247"/>
    </location>
</feature>
<dbReference type="InterPro" id="IPR043129">
    <property type="entry name" value="ATPase_NBD"/>
</dbReference>
<dbReference type="GO" id="GO:0005975">
    <property type="term" value="P:carbohydrate metabolic process"/>
    <property type="evidence" value="ECO:0007669"/>
    <property type="project" value="InterPro"/>
</dbReference>
<dbReference type="SUPFAM" id="SSF53067">
    <property type="entry name" value="Actin-like ATPase domain"/>
    <property type="match status" value="2"/>
</dbReference>
<proteinExistence type="inferred from homology"/>
<name>A0A7G9G1Z9_9FIRM</name>
<dbReference type="KEGG" id="qdo:H9Q78_10260"/>
<dbReference type="PANTHER" id="PTHR43095:SF5">
    <property type="entry name" value="XYLULOSE KINASE"/>
    <property type="match status" value="1"/>
</dbReference>
<evidence type="ECO:0000256" key="3">
    <source>
        <dbReference type="ARBA" id="ARBA00022777"/>
    </source>
</evidence>
<feature type="domain" description="Carbohydrate kinase FGGY C-terminal" evidence="5">
    <location>
        <begin position="260"/>
        <end position="454"/>
    </location>
</feature>
<keyword evidence="2" id="KW-0808">Transferase</keyword>
<dbReference type="InterPro" id="IPR000577">
    <property type="entry name" value="Carb_kinase_FGGY"/>
</dbReference>
<comment type="similarity">
    <text evidence="1">Belongs to the FGGY kinase family.</text>
</comment>
<dbReference type="AlphaFoldDB" id="A0A7G9G1Z9"/>
<dbReference type="InterPro" id="IPR018485">
    <property type="entry name" value="FGGY_C"/>
</dbReference>
<dbReference type="InterPro" id="IPR050406">
    <property type="entry name" value="FGGY_Carb_Kinase"/>
</dbReference>
<dbReference type="PIRSF" id="PIRSF000538">
    <property type="entry name" value="GlpK"/>
    <property type="match status" value="1"/>
</dbReference>
<accession>A0A7G9G1Z9</accession>